<organism evidence="6">
    <name type="scientific">Tupaiid herpesvirus 1 (strain 1)</name>
    <name type="common">TuHV-1</name>
    <name type="synonym">Herpesvirus tupaia (strain 1)</name>
    <dbReference type="NCBI Taxonomy" id="10397"/>
    <lineage>
        <taxon>Viruses</taxon>
        <taxon>Duplodnaviria</taxon>
        <taxon>Heunggongvirae</taxon>
        <taxon>Peploviricota</taxon>
        <taxon>Herviviricetes</taxon>
        <taxon>Herpesvirales</taxon>
        <taxon>Orthoherpesviridae</taxon>
        <taxon>Betaherpesvirinae</taxon>
        <taxon>Quwivirus</taxon>
        <taxon>Quwivirus tupaiidbeta1</taxon>
    </lineage>
</organism>
<dbReference type="EMBL" id="AF281817">
    <property type="protein sequence ID" value="AAK57137.1"/>
    <property type="molecule type" value="Genomic_DNA"/>
</dbReference>
<dbReference type="GO" id="GO:0044423">
    <property type="term" value="C:virion component"/>
    <property type="evidence" value="ECO:0007669"/>
    <property type="project" value="UniProtKB-KW"/>
</dbReference>
<evidence type="ECO:0000256" key="3">
    <source>
        <dbReference type="ARBA" id="ARBA00022844"/>
    </source>
</evidence>
<protein>
    <submittedName>
        <fullName evidence="6 7">T94</fullName>
    </submittedName>
</protein>
<organismHost>
    <name type="scientific">Tupaia belangeri</name>
    <name type="common">Common tree shrew</name>
    <name type="synonym">Tupaia glis belangeri</name>
    <dbReference type="NCBI Taxonomy" id="37347"/>
</organismHost>
<keyword evidence="5" id="KW-1035">Host cytoplasm</keyword>
<keyword evidence="2" id="KW-0920">Virion tegument</keyword>
<dbReference type="Pfam" id="PF03044">
    <property type="entry name" value="Herpes_UL16"/>
    <property type="match status" value="1"/>
</dbReference>
<dbReference type="KEGG" id="vg:921140"/>
<sequence>MAAATSALSVRDLRSLQAFLERECVWRLVAEQAYHREYRAVCTKPVDSSLELLRTAEPCLCCGLILLRPNDGGRLLCLYLEGRPLAQFRCSGVKRRRCLVEGFEPFYVLTMDSSLTPASGGCSRWPAISAVPSTHSASGVTPKLLYDHCTLVGSEERAAVAQPAPGRAAPICVGVGAWVVRDRDELSLYTYVLAYDLYAACCDRSCFPSLVRLFAETVYCGRSTCALCRDHGRHVDPAGCFVGTVPDGGVCFCYTPCRFDHCPIVRDDHVPFFTDCEDEDLTLAIGRQCDLRQELSELVLVRDRRGQPVPFKEQVWQLVKLDPGLSRLIVVSCPVLKRLALRATAPTAASGSGSGSGSASA</sequence>
<name>Q997C7_TUHV1</name>
<evidence type="ECO:0000313" key="6">
    <source>
        <dbReference type="EMBL" id="AAK00702.1"/>
    </source>
</evidence>
<evidence type="ECO:0000313" key="8">
    <source>
        <dbReference type="Proteomes" id="UP000137095"/>
    </source>
</evidence>
<dbReference type="OrthoDB" id="8436at10239"/>
<evidence type="ECO:0000256" key="4">
    <source>
        <dbReference type="ARBA" id="ARBA00022921"/>
    </source>
</evidence>
<dbReference type="RefSeq" id="NP_116443.1">
    <property type="nucleotide sequence ID" value="NC_002794.1"/>
</dbReference>
<reference evidence="6" key="2">
    <citation type="journal article" date="2001" name="Virus Res.">
        <title>Structural organization and analysis of the viral terminase gene locus of Tupaia herpesvirus.</title>
        <authorList>
            <person name="Bahr U."/>
            <person name="Tobiasch E."/>
            <person name="Darai G."/>
        </authorList>
    </citation>
    <scope>NUCLEOTIDE SEQUENCE</scope>
    <source>
        <strain evidence="6">1-5</strain>
    </source>
</reference>
<dbReference type="Proteomes" id="UP000137095">
    <property type="component" value="Segment"/>
</dbReference>
<evidence type="ECO:0000313" key="7">
    <source>
        <dbReference type="EMBL" id="AAK57137.1"/>
    </source>
</evidence>
<keyword evidence="8" id="KW-1185">Reference proteome</keyword>
<gene>
    <name evidence="6" type="primary">T94</name>
</gene>
<keyword evidence="1" id="KW-1048">Host nucleus</keyword>
<evidence type="ECO:0000256" key="1">
    <source>
        <dbReference type="ARBA" id="ARBA00022562"/>
    </source>
</evidence>
<dbReference type="EMBL" id="AF228035">
    <property type="protein sequence ID" value="AAK00702.1"/>
    <property type="molecule type" value="Genomic_DNA"/>
</dbReference>
<keyword evidence="4" id="KW-0426">Late protein</keyword>
<evidence type="ECO:0000256" key="2">
    <source>
        <dbReference type="ARBA" id="ARBA00022580"/>
    </source>
</evidence>
<dbReference type="InterPro" id="IPR004286">
    <property type="entry name" value="Herpes_UL16/UL94"/>
</dbReference>
<reference evidence="7 8" key="1">
    <citation type="journal article" date="2001" name="J. Virol.">
        <title>Analysis and characterization of the complete genome of tupaia (tree shrew) herpesvirus.</title>
        <authorList>
            <person name="Bahr U."/>
            <person name="Darai G."/>
        </authorList>
    </citation>
    <scope>NUCLEOTIDE SEQUENCE [LARGE SCALE GENOMIC DNA]</scope>
    <source>
        <strain evidence="7">2</strain>
    </source>
</reference>
<accession>Q997C7</accession>
<proteinExistence type="predicted"/>
<keyword evidence="3" id="KW-0946">Virion</keyword>
<evidence type="ECO:0000256" key="5">
    <source>
        <dbReference type="ARBA" id="ARBA00023200"/>
    </source>
</evidence>